<evidence type="ECO:0000313" key="8">
    <source>
        <dbReference type="Proteomes" id="UP001595685"/>
    </source>
</evidence>
<dbReference type="Pfam" id="PF00132">
    <property type="entry name" value="Hexapep"/>
    <property type="match status" value="1"/>
</dbReference>
<comment type="catalytic activity">
    <reaction evidence="6">
        <text>L-serine + acetyl-CoA = O-acetyl-L-serine + CoA</text>
        <dbReference type="Rhea" id="RHEA:24560"/>
        <dbReference type="ChEBI" id="CHEBI:33384"/>
        <dbReference type="ChEBI" id="CHEBI:57287"/>
        <dbReference type="ChEBI" id="CHEBI:57288"/>
        <dbReference type="ChEBI" id="CHEBI:58340"/>
        <dbReference type="EC" id="2.3.1.30"/>
    </reaction>
</comment>
<comment type="caution">
    <text evidence="7">The sequence shown here is derived from an EMBL/GenBank/DDBJ whole genome shotgun (WGS) entry which is preliminary data.</text>
</comment>
<evidence type="ECO:0000256" key="2">
    <source>
        <dbReference type="ARBA" id="ARBA00018522"/>
    </source>
</evidence>
<dbReference type="InterPro" id="IPR001451">
    <property type="entry name" value="Hexapep"/>
</dbReference>
<evidence type="ECO:0000256" key="1">
    <source>
        <dbReference type="ARBA" id="ARBA00007274"/>
    </source>
</evidence>
<evidence type="ECO:0000256" key="4">
    <source>
        <dbReference type="ARBA" id="ARBA00022737"/>
    </source>
</evidence>
<evidence type="ECO:0000256" key="6">
    <source>
        <dbReference type="PIRNR" id="PIRNR000441"/>
    </source>
</evidence>
<proteinExistence type="inferred from homology"/>
<dbReference type="InterPro" id="IPR018357">
    <property type="entry name" value="Hexapep_transf_CS"/>
</dbReference>
<dbReference type="RefSeq" id="WP_340288057.1">
    <property type="nucleotide sequence ID" value="NZ_JBBEOI010000001.1"/>
</dbReference>
<dbReference type="PROSITE" id="PS00101">
    <property type="entry name" value="HEXAPEP_TRANSFERASES"/>
    <property type="match status" value="1"/>
</dbReference>
<evidence type="ECO:0000313" key="7">
    <source>
        <dbReference type="EMBL" id="MFC3688862.1"/>
    </source>
</evidence>
<gene>
    <name evidence="7" type="ORF">ACFOLH_10965</name>
</gene>
<dbReference type="PIRSF" id="PIRSF000441">
    <property type="entry name" value="CysE"/>
    <property type="match status" value="1"/>
</dbReference>
<dbReference type="InterPro" id="IPR005881">
    <property type="entry name" value="Ser_O-AcTrfase"/>
</dbReference>
<keyword evidence="4" id="KW-0677">Repeat</keyword>
<dbReference type="PANTHER" id="PTHR42811">
    <property type="entry name" value="SERINE ACETYLTRANSFERASE"/>
    <property type="match status" value="1"/>
</dbReference>
<dbReference type="SUPFAM" id="SSF51161">
    <property type="entry name" value="Trimeric LpxA-like enzymes"/>
    <property type="match status" value="1"/>
</dbReference>
<dbReference type="EC" id="2.3.1.30" evidence="6"/>
<comment type="similarity">
    <text evidence="1 6">Belongs to the transferase hexapeptide repeat family.</text>
</comment>
<protein>
    <recommendedName>
        <fullName evidence="2 6">Serine acetyltransferase</fullName>
        <ecNumber evidence="6">2.3.1.30</ecNumber>
    </recommendedName>
</protein>
<dbReference type="EMBL" id="JBHRWW010000006">
    <property type="protein sequence ID" value="MFC3688862.1"/>
    <property type="molecule type" value="Genomic_DNA"/>
</dbReference>
<dbReference type="InterPro" id="IPR011004">
    <property type="entry name" value="Trimer_LpxA-like_sf"/>
</dbReference>
<dbReference type="CDD" id="cd03354">
    <property type="entry name" value="LbH_SAT"/>
    <property type="match status" value="1"/>
</dbReference>
<dbReference type="GO" id="GO:0009001">
    <property type="term" value="F:serine O-acetyltransferase activity"/>
    <property type="evidence" value="ECO:0007669"/>
    <property type="project" value="UniProtKB-EC"/>
</dbReference>
<reference evidence="8" key="1">
    <citation type="journal article" date="2019" name="Int. J. Syst. Evol. Microbiol.">
        <title>The Global Catalogue of Microorganisms (GCM) 10K type strain sequencing project: providing services to taxonomists for standard genome sequencing and annotation.</title>
        <authorList>
            <consortium name="The Broad Institute Genomics Platform"/>
            <consortium name="The Broad Institute Genome Sequencing Center for Infectious Disease"/>
            <person name="Wu L."/>
            <person name="Ma J."/>
        </authorList>
    </citation>
    <scope>NUCLEOTIDE SEQUENCE [LARGE SCALE GENOMIC DNA]</scope>
    <source>
        <strain evidence="8">NCAIM B.02333</strain>
    </source>
</reference>
<evidence type="ECO:0000256" key="3">
    <source>
        <dbReference type="ARBA" id="ARBA00022679"/>
    </source>
</evidence>
<keyword evidence="3 6" id="KW-0808">Transferase</keyword>
<name>A0ABV7WHF6_9MICO</name>
<accession>A0ABV7WHF6</accession>
<keyword evidence="8" id="KW-1185">Reference proteome</keyword>
<dbReference type="Proteomes" id="UP001595685">
    <property type="component" value="Unassembled WGS sequence"/>
</dbReference>
<dbReference type="Gene3D" id="2.160.10.10">
    <property type="entry name" value="Hexapeptide repeat proteins"/>
    <property type="match status" value="1"/>
</dbReference>
<keyword evidence="5 6" id="KW-0012">Acyltransferase</keyword>
<organism evidence="7 8">
    <name type="scientific">Aquipuribacter hungaricus</name>
    <dbReference type="NCBI Taxonomy" id="545624"/>
    <lineage>
        <taxon>Bacteria</taxon>
        <taxon>Bacillati</taxon>
        <taxon>Actinomycetota</taxon>
        <taxon>Actinomycetes</taxon>
        <taxon>Micrococcales</taxon>
        <taxon>Intrasporangiaceae</taxon>
        <taxon>Aquipuribacter</taxon>
    </lineage>
</organism>
<dbReference type="InterPro" id="IPR045304">
    <property type="entry name" value="LbH_SAT"/>
</dbReference>
<evidence type="ECO:0000256" key="5">
    <source>
        <dbReference type="ARBA" id="ARBA00023315"/>
    </source>
</evidence>
<sequence length="186" mass="19965">MRAAVSDLVAQIREDARAHGQRTRPGFHAIAVHRIGTWGDGQPRPARTLARAVHRVLNTFLIRNVYGIEIYRSTVIGRRVILPHHYGVVLGRWAVVGDDCIIRQHVTLGKATDLGPDREQPRLEDRVEVGAGATIMGGITVGAGAKIGPNAVVMRDVPPGATAFAPLTKIMRPADPVATVAPESTA</sequence>